<protein>
    <submittedName>
        <fullName evidence="7">G2163 protein</fullName>
    </submittedName>
</protein>
<evidence type="ECO:0000256" key="2">
    <source>
        <dbReference type="ARBA" id="ARBA00005635"/>
    </source>
</evidence>
<comment type="subcellular location">
    <subcellularLocation>
        <location evidence="1">Nucleus</location>
    </subcellularLocation>
</comment>
<evidence type="ECO:0000256" key="1">
    <source>
        <dbReference type="ARBA" id="ARBA00004123"/>
    </source>
</evidence>
<accession>A0ABP1FMM6</accession>
<name>A0ABP1FMM6_9CHLO</name>
<keyword evidence="8" id="KW-1185">Reference proteome</keyword>
<comment type="similarity">
    <text evidence="2">Belongs to the Mediator complex subunit 17 family.</text>
</comment>
<keyword evidence="3" id="KW-0805">Transcription regulation</keyword>
<gene>
    <name evidence="7" type="primary">g2163</name>
    <name evidence="7" type="ORF">VP750_LOCUS1850</name>
</gene>
<proteinExistence type="inferred from homology"/>
<evidence type="ECO:0000256" key="3">
    <source>
        <dbReference type="ARBA" id="ARBA00023015"/>
    </source>
</evidence>
<comment type="caution">
    <text evidence="7">The sequence shown here is derived from an EMBL/GenBank/DDBJ whole genome shotgun (WGS) entry which is preliminary data.</text>
</comment>
<keyword evidence="4" id="KW-0804">Transcription</keyword>
<organism evidence="7 8">
    <name type="scientific">Coccomyxa viridis</name>
    <dbReference type="NCBI Taxonomy" id="1274662"/>
    <lineage>
        <taxon>Eukaryota</taxon>
        <taxon>Viridiplantae</taxon>
        <taxon>Chlorophyta</taxon>
        <taxon>core chlorophytes</taxon>
        <taxon>Trebouxiophyceae</taxon>
        <taxon>Trebouxiophyceae incertae sedis</taxon>
        <taxon>Coccomyxaceae</taxon>
        <taxon>Coccomyxa</taxon>
    </lineage>
</organism>
<evidence type="ECO:0000256" key="5">
    <source>
        <dbReference type="ARBA" id="ARBA00023242"/>
    </source>
</evidence>
<evidence type="ECO:0000313" key="8">
    <source>
        <dbReference type="Proteomes" id="UP001497392"/>
    </source>
</evidence>
<feature type="compositionally biased region" description="Basic and acidic residues" evidence="6">
    <location>
        <begin position="52"/>
        <end position="61"/>
    </location>
</feature>
<dbReference type="EMBL" id="CAXHTA020000003">
    <property type="protein sequence ID" value="CAL5220191.1"/>
    <property type="molecule type" value="Genomic_DNA"/>
</dbReference>
<feature type="region of interest" description="Disordered" evidence="6">
    <location>
        <begin position="42"/>
        <end position="65"/>
    </location>
</feature>
<sequence length="415" mass="46126">MAFTLPAWDRNKRVKYIGPDGAQVPQEDRRWHWLQAHLTQKLAQGSDEDVKDEQPSEKTEPKQLTPREALERIHAARGEIDVILDLVNGIEEGQHLAIGMLTPGQKSLQTQNRERALALSAKQTQLQGAAARLKQGAELLTKRLEQDDSYFSAAAELQKHWKLKASPSGHAAPLQVDISLPFKVHGRREALAEQLPLQQLPDGSVQIRHERQRTHAGLDMQQRLDGISGLLHREQRKLLWASLRRALEAEAAQTEGDAAHALVQKLVSCAASEAPGTQELAALLLDMYLEAVQAGKSKARGPAPPILRRAVQWLQHSALRQEVEAALQALASSSEAPVQYSWLPVPDRDTSVALLRPERGPSFCLIITEEKLYLEGPFPESPAEGRAGRQRRVYPGRKQIRRDQLHSLLALISAP</sequence>
<reference evidence="7 8" key="1">
    <citation type="submission" date="2024-06" db="EMBL/GenBank/DDBJ databases">
        <authorList>
            <person name="Kraege A."/>
            <person name="Thomma B."/>
        </authorList>
    </citation>
    <scope>NUCLEOTIDE SEQUENCE [LARGE SCALE GENOMIC DNA]</scope>
</reference>
<evidence type="ECO:0000256" key="4">
    <source>
        <dbReference type="ARBA" id="ARBA00023163"/>
    </source>
</evidence>
<evidence type="ECO:0000313" key="7">
    <source>
        <dbReference type="EMBL" id="CAL5220191.1"/>
    </source>
</evidence>
<dbReference type="PANTHER" id="PTHR13114:SF7">
    <property type="entry name" value="MEDIATOR OF RNA POLYMERASE II TRANSCRIPTION SUBUNIT 17"/>
    <property type="match status" value="1"/>
</dbReference>
<dbReference type="PANTHER" id="PTHR13114">
    <property type="entry name" value="MEDIATOR OF RNA POLYMERASE II TRANSCRIPTION SUBUNIT 17"/>
    <property type="match status" value="1"/>
</dbReference>
<dbReference type="InterPro" id="IPR019313">
    <property type="entry name" value="Mediator_Med17"/>
</dbReference>
<keyword evidence="5" id="KW-0539">Nucleus</keyword>
<evidence type="ECO:0000256" key="6">
    <source>
        <dbReference type="SAM" id="MobiDB-lite"/>
    </source>
</evidence>
<dbReference type="Proteomes" id="UP001497392">
    <property type="component" value="Unassembled WGS sequence"/>
</dbReference>